<accession>A0A0L0HV03</accession>
<keyword evidence="16" id="KW-1185">Reference proteome</keyword>
<evidence type="ECO:0000256" key="3">
    <source>
        <dbReference type="ARBA" id="ARBA00005498"/>
    </source>
</evidence>
<sequence>MDYGGRHTAGSFSFPVLKPSELLRCMTDLGMPFSEEDLTKPTMQRILTVYEHFTEILMGVTREQYGQPSFSAMQILEHPDLHQDSIGLIAYYRQLRKLMVEVGVDDFSMRDVLRPEPPRVRRCLSAIINFAKFREERMGVFETCNQKAEEALARKDMLEQKNRELSEQVNTLRLQRAEQEPAAQKLRDANSTLTADLRELKKQQTALTSEAEALKKEKTDLAEKLAKTQMTIMNLKQDCIRLKSRIVQSPEKLKASISEMNNSLQSDKATIAATEKKARELQNKIDMMSLVEQDIVTCLKLMDECEVERQKAETALKKVSTDKENIDKKRAEIRELDIKEEQLKRQLNSAKDKLARLEKHQSVKNDAISSKLEKLKEEYRLAMTERAQSQAKADENEKVTIMTEEKAADLQKQEAIDAAGLEDLIGKLASQVDIYQNAIEKAMAAA</sequence>
<keyword evidence="6" id="KW-0498">Mitosis</keyword>
<feature type="coiled-coil region" evidence="12">
    <location>
        <begin position="264"/>
        <end position="392"/>
    </location>
</feature>
<keyword evidence="5" id="KW-0132">Cell division</keyword>
<feature type="coiled-coil region" evidence="12">
    <location>
        <begin position="141"/>
        <end position="238"/>
    </location>
</feature>
<dbReference type="GO" id="GO:0005634">
    <property type="term" value="C:nucleus"/>
    <property type="evidence" value="ECO:0007669"/>
    <property type="project" value="UniProtKB-SubCell"/>
</dbReference>
<evidence type="ECO:0000313" key="15">
    <source>
        <dbReference type="EMBL" id="KND04730.1"/>
    </source>
</evidence>
<dbReference type="VEuPathDB" id="FungiDB:SPPG_00436"/>
<dbReference type="GO" id="GO:0051301">
    <property type="term" value="P:cell division"/>
    <property type="evidence" value="ECO:0007669"/>
    <property type="project" value="UniProtKB-KW"/>
</dbReference>
<name>A0A0L0HV03_SPIPD</name>
<dbReference type="Gene3D" id="1.10.418.60">
    <property type="entry name" value="Ncd80 complex, Nuf2 subunit"/>
    <property type="match status" value="1"/>
</dbReference>
<dbReference type="GO" id="GO:0045132">
    <property type="term" value="P:meiotic chromosome segregation"/>
    <property type="evidence" value="ECO:0007669"/>
    <property type="project" value="TreeGrafter"/>
</dbReference>
<keyword evidence="10" id="KW-0131">Cell cycle</keyword>
<dbReference type="EMBL" id="KQ257450">
    <property type="protein sequence ID" value="KND04730.1"/>
    <property type="molecule type" value="Genomic_DNA"/>
</dbReference>
<dbReference type="PANTHER" id="PTHR21650:SF2">
    <property type="entry name" value="KINETOCHORE PROTEIN NUF2"/>
    <property type="match status" value="1"/>
</dbReference>
<keyword evidence="4" id="KW-0158">Chromosome</keyword>
<dbReference type="STRING" id="645134.A0A0L0HV03"/>
<dbReference type="Pfam" id="PF18595">
    <property type="entry name" value="Nuf2_DHR10-like"/>
    <property type="match status" value="1"/>
</dbReference>
<dbReference type="InterPro" id="IPR038275">
    <property type="entry name" value="Nuf2_N_sf"/>
</dbReference>
<dbReference type="FunCoup" id="A0A0L0HV03">
    <property type="interactions" value="68"/>
</dbReference>
<evidence type="ECO:0000256" key="6">
    <source>
        <dbReference type="ARBA" id="ARBA00022776"/>
    </source>
</evidence>
<dbReference type="eggNOG" id="KOG4438">
    <property type="taxonomic scope" value="Eukaryota"/>
</dbReference>
<keyword evidence="11" id="KW-0137">Centromere</keyword>
<evidence type="ECO:0000256" key="7">
    <source>
        <dbReference type="ARBA" id="ARBA00022838"/>
    </source>
</evidence>
<dbReference type="GO" id="GO:0044877">
    <property type="term" value="F:protein-containing complex binding"/>
    <property type="evidence" value="ECO:0007669"/>
    <property type="project" value="TreeGrafter"/>
</dbReference>
<evidence type="ECO:0000256" key="10">
    <source>
        <dbReference type="ARBA" id="ARBA00023306"/>
    </source>
</evidence>
<evidence type="ECO:0000256" key="5">
    <source>
        <dbReference type="ARBA" id="ARBA00022618"/>
    </source>
</evidence>
<dbReference type="OMA" id="YLKMEAH"/>
<dbReference type="Pfam" id="PF03800">
    <property type="entry name" value="Nuf2"/>
    <property type="match status" value="1"/>
</dbReference>
<evidence type="ECO:0000256" key="9">
    <source>
        <dbReference type="ARBA" id="ARBA00023242"/>
    </source>
</evidence>
<dbReference type="RefSeq" id="XP_016612769.1">
    <property type="nucleotide sequence ID" value="XM_016748762.1"/>
</dbReference>
<dbReference type="GO" id="GO:0051315">
    <property type="term" value="P:attachment of mitotic spindle microtubules to kinetochore"/>
    <property type="evidence" value="ECO:0007669"/>
    <property type="project" value="TreeGrafter"/>
</dbReference>
<dbReference type="AlphaFoldDB" id="A0A0L0HV03"/>
<organism evidence="15 16">
    <name type="scientific">Spizellomyces punctatus (strain DAOM BR117)</name>
    <dbReference type="NCBI Taxonomy" id="645134"/>
    <lineage>
        <taxon>Eukaryota</taxon>
        <taxon>Fungi</taxon>
        <taxon>Fungi incertae sedis</taxon>
        <taxon>Chytridiomycota</taxon>
        <taxon>Chytridiomycota incertae sedis</taxon>
        <taxon>Chytridiomycetes</taxon>
        <taxon>Spizellomycetales</taxon>
        <taxon>Spizellomycetaceae</taxon>
        <taxon>Spizellomyces</taxon>
    </lineage>
</organism>
<evidence type="ECO:0000256" key="4">
    <source>
        <dbReference type="ARBA" id="ARBA00022454"/>
    </source>
</evidence>
<evidence type="ECO:0000256" key="11">
    <source>
        <dbReference type="ARBA" id="ARBA00023328"/>
    </source>
</evidence>
<keyword evidence="9" id="KW-0539">Nucleus</keyword>
<feature type="domain" description="Nuf2 DHR10-like" evidence="14">
    <location>
        <begin position="261"/>
        <end position="377"/>
    </location>
</feature>
<evidence type="ECO:0000259" key="14">
    <source>
        <dbReference type="Pfam" id="PF18595"/>
    </source>
</evidence>
<evidence type="ECO:0000256" key="2">
    <source>
        <dbReference type="ARBA" id="ARBA00004629"/>
    </source>
</evidence>
<dbReference type="PANTHER" id="PTHR21650">
    <property type="entry name" value="MEMBRALIN/KINETOCHORE PROTEIN NUF2"/>
    <property type="match status" value="1"/>
</dbReference>
<evidence type="ECO:0000259" key="13">
    <source>
        <dbReference type="Pfam" id="PF03800"/>
    </source>
</evidence>
<keyword evidence="8 12" id="KW-0175">Coiled coil</keyword>
<dbReference type="GO" id="GO:0051383">
    <property type="term" value="P:kinetochore organization"/>
    <property type="evidence" value="ECO:0007669"/>
    <property type="project" value="TreeGrafter"/>
</dbReference>
<dbReference type="Proteomes" id="UP000053201">
    <property type="component" value="Unassembled WGS sequence"/>
</dbReference>
<evidence type="ECO:0000256" key="12">
    <source>
        <dbReference type="SAM" id="Coils"/>
    </source>
</evidence>
<comment type="similarity">
    <text evidence="3">Belongs to the NUF2 family.</text>
</comment>
<dbReference type="InterPro" id="IPR005549">
    <property type="entry name" value="Kinetochore_Nuf2_N"/>
</dbReference>
<gene>
    <name evidence="15" type="ORF">SPPG_00436</name>
</gene>
<dbReference type="GeneID" id="27684163"/>
<reference evidence="15 16" key="1">
    <citation type="submission" date="2009-08" db="EMBL/GenBank/DDBJ databases">
        <title>The Genome Sequence of Spizellomyces punctatus strain DAOM BR117.</title>
        <authorList>
            <consortium name="The Broad Institute Genome Sequencing Platform"/>
            <person name="Russ C."/>
            <person name="Cuomo C."/>
            <person name="Shea T."/>
            <person name="Young S.K."/>
            <person name="Zeng Q."/>
            <person name="Koehrsen M."/>
            <person name="Haas B."/>
            <person name="Borodovsky M."/>
            <person name="Guigo R."/>
            <person name="Alvarado L."/>
            <person name="Berlin A."/>
            <person name="Bochicchio J."/>
            <person name="Borenstein D."/>
            <person name="Chapman S."/>
            <person name="Chen Z."/>
            <person name="Engels R."/>
            <person name="Freedman E."/>
            <person name="Gellesch M."/>
            <person name="Goldberg J."/>
            <person name="Griggs A."/>
            <person name="Gujja S."/>
            <person name="Heiman D."/>
            <person name="Hepburn T."/>
            <person name="Howarth C."/>
            <person name="Jen D."/>
            <person name="Larson L."/>
            <person name="Lewis B."/>
            <person name="Mehta T."/>
            <person name="Park D."/>
            <person name="Pearson M."/>
            <person name="Roberts A."/>
            <person name="Saif S."/>
            <person name="Shenoy N."/>
            <person name="Sisk P."/>
            <person name="Stolte C."/>
            <person name="Sykes S."/>
            <person name="Thomson T."/>
            <person name="Walk T."/>
            <person name="White J."/>
            <person name="Yandava C."/>
            <person name="Burger G."/>
            <person name="Gray M.W."/>
            <person name="Holland P.W.H."/>
            <person name="King N."/>
            <person name="Lang F.B.F."/>
            <person name="Roger A.J."/>
            <person name="Ruiz-Trillo I."/>
            <person name="Lander E."/>
            <person name="Nusbaum C."/>
        </authorList>
    </citation>
    <scope>NUCLEOTIDE SEQUENCE [LARGE SCALE GENOMIC DNA]</scope>
    <source>
        <strain evidence="15 16">DAOM BR117</strain>
    </source>
</reference>
<evidence type="ECO:0000313" key="16">
    <source>
        <dbReference type="Proteomes" id="UP000053201"/>
    </source>
</evidence>
<dbReference type="InParanoid" id="A0A0L0HV03"/>
<comment type="subcellular location">
    <subcellularLocation>
        <location evidence="2">Chromosome</location>
        <location evidence="2">Centromere</location>
        <location evidence="2">Kinetochore</location>
    </subcellularLocation>
    <subcellularLocation>
        <location evidence="1">Nucleus</location>
    </subcellularLocation>
</comment>
<feature type="domain" description="Kinetochore protein Nuf2 N-terminal" evidence="13">
    <location>
        <begin position="12"/>
        <end position="149"/>
    </location>
</feature>
<dbReference type="GO" id="GO:0031262">
    <property type="term" value="C:Ndc80 complex"/>
    <property type="evidence" value="ECO:0007669"/>
    <property type="project" value="InterPro"/>
</dbReference>
<dbReference type="GO" id="GO:0007052">
    <property type="term" value="P:mitotic spindle organization"/>
    <property type="evidence" value="ECO:0007669"/>
    <property type="project" value="TreeGrafter"/>
</dbReference>
<protein>
    <submittedName>
        <fullName evidence="15">Uncharacterized protein</fullName>
    </submittedName>
</protein>
<proteinExistence type="inferred from homology"/>
<evidence type="ECO:0000256" key="8">
    <source>
        <dbReference type="ARBA" id="ARBA00023054"/>
    </source>
</evidence>
<evidence type="ECO:0000256" key="1">
    <source>
        <dbReference type="ARBA" id="ARBA00004123"/>
    </source>
</evidence>
<dbReference type="InterPro" id="IPR041112">
    <property type="entry name" value="Nuf2_DHR10-like"/>
</dbReference>
<dbReference type="OrthoDB" id="8194677at2759"/>
<keyword evidence="7" id="KW-0995">Kinetochore</keyword>